<dbReference type="Proteomes" id="UP000504633">
    <property type="component" value="Unplaced"/>
</dbReference>
<dbReference type="OrthoDB" id="6599871at2759"/>
<name>A0A6J1LSS9_DROHY</name>
<dbReference type="OMA" id="NDFMYYL"/>
<dbReference type="KEGG" id="dhe:111599482"/>
<evidence type="ECO:0000313" key="3">
    <source>
        <dbReference type="RefSeq" id="XP_023170918.1"/>
    </source>
</evidence>
<sequence length="178" mass="20602">MQPNESNRRTVLKSPDLLVTGKSNLKKCDLSKDTQRMRQEGGENQRKLKNLNRQFERDILRLENSINSMDVSDKTVATEWITKLKARPPNLNEALARNYILTHLLQLTHLQIFKCKPFCRPPPQNSLSKIKSRIPTICGRTNNIDDLYENIRDNGKFLNKLPLPRDGAFFVIHLLPNI</sequence>
<feature type="domain" description="DUF4485" evidence="1">
    <location>
        <begin position="51"/>
        <end position="132"/>
    </location>
</feature>
<organism evidence="2 3">
    <name type="scientific">Drosophila hydei</name>
    <name type="common">Fruit fly</name>
    <dbReference type="NCBI Taxonomy" id="7224"/>
    <lineage>
        <taxon>Eukaryota</taxon>
        <taxon>Metazoa</taxon>
        <taxon>Ecdysozoa</taxon>
        <taxon>Arthropoda</taxon>
        <taxon>Hexapoda</taxon>
        <taxon>Insecta</taxon>
        <taxon>Pterygota</taxon>
        <taxon>Neoptera</taxon>
        <taxon>Endopterygota</taxon>
        <taxon>Diptera</taxon>
        <taxon>Brachycera</taxon>
        <taxon>Muscomorpha</taxon>
        <taxon>Ephydroidea</taxon>
        <taxon>Drosophilidae</taxon>
        <taxon>Drosophila</taxon>
    </lineage>
</organism>
<dbReference type="RefSeq" id="XP_023170918.1">
    <property type="nucleotide sequence ID" value="XM_023315150.2"/>
</dbReference>
<protein>
    <submittedName>
        <fullName evidence="3">Uncharacterized protein LOC111599482</fullName>
    </submittedName>
</protein>
<dbReference type="GeneID" id="111599482"/>
<gene>
    <name evidence="3" type="primary">LOC111599482</name>
</gene>
<proteinExistence type="predicted"/>
<evidence type="ECO:0000259" key="1">
    <source>
        <dbReference type="Pfam" id="PF14846"/>
    </source>
</evidence>
<keyword evidence="2" id="KW-1185">Reference proteome</keyword>
<dbReference type="Pfam" id="PF14846">
    <property type="entry name" value="DUF4485"/>
    <property type="match status" value="1"/>
</dbReference>
<reference evidence="3" key="1">
    <citation type="submission" date="2025-08" db="UniProtKB">
        <authorList>
            <consortium name="RefSeq"/>
        </authorList>
    </citation>
    <scope>IDENTIFICATION</scope>
    <source>
        <strain evidence="3">15085-1641.00</strain>
        <tissue evidence="3">Whole body</tissue>
    </source>
</reference>
<dbReference type="InterPro" id="IPR027831">
    <property type="entry name" value="DUF4485"/>
</dbReference>
<accession>A0A6J1LSS9</accession>
<evidence type="ECO:0000313" key="2">
    <source>
        <dbReference type="Proteomes" id="UP000504633"/>
    </source>
</evidence>
<dbReference type="AlphaFoldDB" id="A0A6J1LSS9"/>